<dbReference type="AlphaFoldDB" id="A0A6L3SUB9"/>
<protein>
    <submittedName>
        <fullName evidence="1">Uncharacterized protein</fullName>
    </submittedName>
</protein>
<sequence>MDRRLAQGEAHSTALAAAIIGLTEAGHDVTETETMLGDIKNIVATLRRQRWAIPARARKP</sequence>
<evidence type="ECO:0000313" key="1">
    <source>
        <dbReference type="EMBL" id="KAB1077208.1"/>
    </source>
</evidence>
<dbReference type="EMBL" id="VZZK01000023">
    <property type="protein sequence ID" value="KAB1077208.1"/>
    <property type="molecule type" value="Genomic_DNA"/>
</dbReference>
<reference evidence="1 2" key="1">
    <citation type="submission" date="2019-09" db="EMBL/GenBank/DDBJ databases">
        <title>YIM 48816 draft genome.</title>
        <authorList>
            <person name="Jiang L."/>
        </authorList>
    </citation>
    <scope>NUCLEOTIDE SEQUENCE [LARGE SCALE GENOMIC DNA]</scope>
    <source>
        <strain evidence="1 2">YIM 48816</strain>
    </source>
</reference>
<proteinExistence type="predicted"/>
<organism evidence="1 2">
    <name type="scientific">Methylobacterium soli</name>
    <dbReference type="NCBI Taxonomy" id="553447"/>
    <lineage>
        <taxon>Bacteria</taxon>
        <taxon>Pseudomonadati</taxon>
        <taxon>Pseudomonadota</taxon>
        <taxon>Alphaproteobacteria</taxon>
        <taxon>Hyphomicrobiales</taxon>
        <taxon>Methylobacteriaceae</taxon>
        <taxon>Methylobacterium</taxon>
    </lineage>
</organism>
<accession>A0A6L3SUB9</accession>
<keyword evidence="2" id="KW-1185">Reference proteome</keyword>
<name>A0A6L3SUB9_9HYPH</name>
<dbReference type="Proteomes" id="UP000474159">
    <property type="component" value="Unassembled WGS sequence"/>
</dbReference>
<gene>
    <name evidence="1" type="ORF">F6X53_20005</name>
</gene>
<comment type="caution">
    <text evidence="1">The sequence shown here is derived from an EMBL/GenBank/DDBJ whole genome shotgun (WGS) entry which is preliminary data.</text>
</comment>
<evidence type="ECO:0000313" key="2">
    <source>
        <dbReference type="Proteomes" id="UP000474159"/>
    </source>
</evidence>